<feature type="transmembrane region" description="Helical" evidence="8">
    <location>
        <begin position="100"/>
        <end position="124"/>
    </location>
</feature>
<keyword evidence="7 8" id="KW-0472">Membrane</keyword>
<dbReference type="EMBL" id="JAUYVH010000003">
    <property type="protein sequence ID" value="MDQ9170248.1"/>
    <property type="molecule type" value="Genomic_DNA"/>
</dbReference>
<evidence type="ECO:0000313" key="10">
    <source>
        <dbReference type="EMBL" id="MDQ9170248.1"/>
    </source>
</evidence>
<proteinExistence type="predicted"/>
<name>A0ABU1BMM7_9BURK</name>
<keyword evidence="2" id="KW-0813">Transport</keyword>
<organism evidence="10 11">
    <name type="scientific">Keguizhuia sedimenti</name>
    <dbReference type="NCBI Taxonomy" id="3064264"/>
    <lineage>
        <taxon>Bacteria</taxon>
        <taxon>Pseudomonadati</taxon>
        <taxon>Pseudomonadota</taxon>
        <taxon>Betaproteobacteria</taxon>
        <taxon>Burkholderiales</taxon>
        <taxon>Oxalobacteraceae</taxon>
        <taxon>Keguizhuia</taxon>
    </lineage>
</organism>
<evidence type="ECO:0000256" key="2">
    <source>
        <dbReference type="ARBA" id="ARBA00022448"/>
    </source>
</evidence>
<feature type="domain" description="Major facilitator superfamily associated" evidence="9">
    <location>
        <begin position="13"/>
        <end position="362"/>
    </location>
</feature>
<dbReference type="SUPFAM" id="SSF103473">
    <property type="entry name" value="MFS general substrate transporter"/>
    <property type="match status" value="1"/>
</dbReference>
<gene>
    <name evidence="10" type="ORF">Q8A64_07445</name>
</gene>
<feature type="transmembrane region" description="Helical" evidence="8">
    <location>
        <begin position="136"/>
        <end position="155"/>
    </location>
</feature>
<dbReference type="Proteomes" id="UP001225596">
    <property type="component" value="Unassembled WGS sequence"/>
</dbReference>
<dbReference type="InterPro" id="IPR036259">
    <property type="entry name" value="MFS_trans_sf"/>
</dbReference>
<keyword evidence="6 8" id="KW-1133">Transmembrane helix</keyword>
<keyword evidence="11" id="KW-1185">Reference proteome</keyword>
<evidence type="ECO:0000313" key="11">
    <source>
        <dbReference type="Proteomes" id="UP001225596"/>
    </source>
</evidence>
<evidence type="ECO:0000256" key="1">
    <source>
        <dbReference type="ARBA" id="ARBA00004429"/>
    </source>
</evidence>
<evidence type="ECO:0000256" key="7">
    <source>
        <dbReference type="ARBA" id="ARBA00023136"/>
    </source>
</evidence>
<dbReference type="RefSeq" id="WP_338436175.1">
    <property type="nucleotide sequence ID" value="NZ_JAUYVH010000003.1"/>
</dbReference>
<dbReference type="Pfam" id="PF12832">
    <property type="entry name" value="MFS_1_like"/>
    <property type="match status" value="1"/>
</dbReference>
<dbReference type="InterPro" id="IPR024989">
    <property type="entry name" value="MFS_assoc_dom"/>
</dbReference>
<feature type="transmembrane region" description="Helical" evidence="8">
    <location>
        <begin position="238"/>
        <end position="257"/>
    </location>
</feature>
<keyword evidence="4" id="KW-0997">Cell inner membrane</keyword>
<feature type="transmembrane region" description="Helical" evidence="8">
    <location>
        <begin position="161"/>
        <end position="179"/>
    </location>
</feature>
<evidence type="ECO:0000256" key="6">
    <source>
        <dbReference type="ARBA" id="ARBA00022989"/>
    </source>
</evidence>
<dbReference type="PANTHER" id="PTHR23522:SF10">
    <property type="entry name" value="3-PHENYLPROPIONIC ACID TRANSPORTER-RELATED"/>
    <property type="match status" value="1"/>
</dbReference>
<feature type="transmembrane region" description="Helical" evidence="8">
    <location>
        <begin position="42"/>
        <end position="63"/>
    </location>
</feature>
<dbReference type="PANTHER" id="PTHR23522">
    <property type="entry name" value="BLL5896 PROTEIN"/>
    <property type="match status" value="1"/>
</dbReference>
<feature type="transmembrane region" description="Helical" evidence="8">
    <location>
        <begin position="331"/>
        <end position="353"/>
    </location>
</feature>
<evidence type="ECO:0000256" key="3">
    <source>
        <dbReference type="ARBA" id="ARBA00022475"/>
    </source>
</evidence>
<dbReference type="InterPro" id="IPR026032">
    <property type="entry name" value="HcaT-like"/>
</dbReference>
<dbReference type="Gene3D" id="1.20.1250.20">
    <property type="entry name" value="MFS general substrate transporter like domains"/>
    <property type="match status" value="2"/>
</dbReference>
<evidence type="ECO:0000256" key="4">
    <source>
        <dbReference type="ARBA" id="ARBA00022519"/>
    </source>
</evidence>
<sequence>MAFSDWPKQWRAFALFFFAYYGYIGILSPYVSLFFAGKGIPAAQIGVLMSLTQGMRIFGPNLWGWIADRSQKRVFVLRMTALAAVASFAGMLYGQTFMEFFVVMLLVNAFASALAPVAEAHMLTEMRGDLTHYGKLRLWGSVGFIVSVLVVGSLLDWKGVHLMPWAALALLALAFFSSCRMQEAAQVQIVHKVGSARSLLKRREVLAFFSSTFLMIAAHSALYVFYSLYLAQLGYSKTVIGLMWSLGVVAEIVFFYYQAPIFRKFGIRKLMIACLLLAAVRFFMIGFGAQSLALLLIAQVLHAATFGVHHSASIASLQRWFHGPLQARGQALFISVSYGLGGTFGGLFFSIVWDKFGPQAVYSSAALMAIGGAIAAQCCYRWQTTSEERI</sequence>
<dbReference type="PIRSF" id="PIRSF004925">
    <property type="entry name" value="HcaT"/>
    <property type="match status" value="1"/>
</dbReference>
<protein>
    <submittedName>
        <fullName evidence="10">MFS transporter</fullName>
    </submittedName>
</protein>
<comment type="caution">
    <text evidence="10">The sequence shown here is derived from an EMBL/GenBank/DDBJ whole genome shotgun (WGS) entry which is preliminary data.</text>
</comment>
<feature type="transmembrane region" description="Helical" evidence="8">
    <location>
        <begin position="12"/>
        <end position="36"/>
    </location>
</feature>
<evidence type="ECO:0000259" key="9">
    <source>
        <dbReference type="Pfam" id="PF12832"/>
    </source>
</evidence>
<comment type="subcellular location">
    <subcellularLocation>
        <location evidence="1">Cell inner membrane</location>
        <topology evidence="1">Multi-pass membrane protein</topology>
    </subcellularLocation>
</comment>
<dbReference type="NCBIfam" id="NF037955">
    <property type="entry name" value="mfs"/>
    <property type="match status" value="1"/>
</dbReference>
<feature type="transmembrane region" description="Helical" evidence="8">
    <location>
        <begin position="205"/>
        <end position="226"/>
    </location>
</feature>
<evidence type="ECO:0000256" key="8">
    <source>
        <dbReference type="SAM" id="Phobius"/>
    </source>
</evidence>
<feature type="transmembrane region" description="Helical" evidence="8">
    <location>
        <begin position="75"/>
        <end position="94"/>
    </location>
</feature>
<reference evidence="10 11" key="1">
    <citation type="submission" date="2023-08" db="EMBL/GenBank/DDBJ databases">
        <title>Oxalobacteraceae gen .nov., isolated from river sludge outside the plant.</title>
        <authorList>
            <person name="Zhao S.Y."/>
        </authorList>
    </citation>
    <scope>NUCLEOTIDE SEQUENCE [LARGE SCALE GENOMIC DNA]</scope>
    <source>
        <strain evidence="10 11">R-40</strain>
    </source>
</reference>
<accession>A0ABU1BMM7</accession>
<evidence type="ECO:0000256" key="5">
    <source>
        <dbReference type="ARBA" id="ARBA00022692"/>
    </source>
</evidence>
<keyword evidence="5 8" id="KW-0812">Transmembrane</keyword>
<keyword evidence="3" id="KW-1003">Cell membrane</keyword>